<dbReference type="PRINTS" id="PR00819">
    <property type="entry name" value="CBXCFQXSUPER"/>
</dbReference>
<dbReference type="CDD" id="cd06008">
    <property type="entry name" value="NF-X1-zinc-finger"/>
    <property type="match status" value="1"/>
</dbReference>
<feature type="domain" description="AAA+ ATPase" evidence="7">
    <location>
        <begin position="1330"/>
        <end position="1466"/>
    </location>
</feature>
<dbReference type="InterPro" id="IPR041679">
    <property type="entry name" value="DNA2/NAM7-like_C"/>
</dbReference>
<dbReference type="OrthoDB" id="2423195at2759"/>
<feature type="region of interest" description="Disordered" evidence="6">
    <location>
        <begin position="2112"/>
        <end position="2197"/>
    </location>
</feature>
<dbReference type="Proteomes" id="UP000800094">
    <property type="component" value="Unassembled WGS sequence"/>
</dbReference>
<dbReference type="GO" id="GO:0005524">
    <property type="term" value="F:ATP binding"/>
    <property type="evidence" value="ECO:0007669"/>
    <property type="project" value="UniProtKB-KW"/>
</dbReference>
<proteinExistence type="inferred from homology"/>
<feature type="compositionally biased region" description="Basic and acidic residues" evidence="6">
    <location>
        <begin position="1539"/>
        <end position="1551"/>
    </location>
</feature>
<keyword evidence="5" id="KW-0175">Coiled coil</keyword>
<dbReference type="CDD" id="cd17936">
    <property type="entry name" value="EEXXEc_NFX1"/>
    <property type="match status" value="1"/>
</dbReference>
<keyword evidence="2" id="KW-0547">Nucleotide-binding</keyword>
<dbReference type="EMBL" id="ML987198">
    <property type="protein sequence ID" value="KAF2246605.1"/>
    <property type="molecule type" value="Genomic_DNA"/>
</dbReference>
<keyword evidence="8" id="KW-0378">Hydrolase</keyword>
<evidence type="ECO:0000256" key="1">
    <source>
        <dbReference type="ARBA" id="ARBA00010378"/>
    </source>
</evidence>
<dbReference type="FunFam" id="1.10.8.60:FF:000159">
    <property type="entry name" value="p-loop containing nucleoside triphosphate hydrolase protein"/>
    <property type="match status" value="1"/>
</dbReference>
<feature type="domain" description="AAA+ ATPase" evidence="7">
    <location>
        <begin position="478"/>
        <end position="884"/>
    </location>
</feature>
<dbReference type="InterPro" id="IPR000641">
    <property type="entry name" value="CbxX/CfxQ"/>
</dbReference>
<evidence type="ECO:0000313" key="8">
    <source>
        <dbReference type="EMBL" id="KAF2246605.1"/>
    </source>
</evidence>
<dbReference type="FunFam" id="3.40.50.300:FF:001660">
    <property type="entry name" value="NF-X1 finger and helicase protein, putative"/>
    <property type="match status" value="1"/>
</dbReference>
<feature type="domain" description="AAA+ ATPase" evidence="7">
    <location>
        <begin position="1880"/>
        <end position="2017"/>
    </location>
</feature>
<gene>
    <name evidence="8" type="ORF">BU26DRAFT_606831</name>
</gene>
<dbReference type="FunFam" id="3.40.50.300:FF:000216">
    <property type="entry name" value="Type VII secretion ATPase EccA"/>
    <property type="match status" value="3"/>
</dbReference>
<dbReference type="CDD" id="cd18808">
    <property type="entry name" value="SF1_C_Upf1"/>
    <property type="match status" value="1"/>
</dbReference>
<dbReference type="Pfam" id="PF13086">
    <property type="entry name" value="AAA_11"/>
    <property type="match status" value="1"/>
</dbReference>
<dbReference type="GO" id="GO:0004386">
    <property type="term" value="F:helicase activity"/>
    <property type="evidence" value="ECO:0007669"/>
    <property type="project" value="InterPro"/>
</dbReference>
<feature type="region of interest" description="Disordered" evidence="6">
    <location>
        <begin position="1213"/>
        <end position="1276"/>
    </location>
</feature>
<dbReference type="InterPro" id="IPR047187">
    <property type="entry name" value="SF1_C_Upf1"/>
</dbReference>
<feature type="region of interest" description="Disordered" evidence="6">
    <location>
        <begin position="2229"/>
        <end position="2266"/>
    </location>
</feature>
<protein>
    <submittedName>
        <fullName evidence="8">P-loop containing nucleoside triphosphate hydrolase protein</fullName>
    </submittedName>
</protein>
<organism evidence="8 9">
    <name type="scientific">Trematosphaeria pertusa</name>
    <dbReference type="NCBI Taxonomy" id="390896"/>
    <lineage>
        <taxon>Eukaryota</taxon>
        <taxon>Fungi</taxon>
        <taxon>Dikarya</taxon>
        <taxon>Ascomycota</taxon>
        <taxon>Pezizomycotina</taxon>
        <taxon>Dothideomycetes</taxon>
        <taxon>Pleosporomycetidae</taxon>
        <taxon>Pleosporales</taxon>
        <taxon>Massarineae</taxon>
        <taxon>Trematosphaeriaceae</taxon>
        <taxon>Trematosphaeria</taxon>
    </lineage>
</organism>
<dbReference type="GO" id="GO:0016887">
    <property type="term" value="F:ATP hydrolysis activity"/>
    <property type="evidence" value="ECO:0007669"/>
    <property type="project" value="InterPro"/>
</dbReference>
<dbReference type="InterPro" id="IPR041627">
    <property type="entry name" value="AAA_lid_6"/>
</dbReference>
<keyword evidence="9" id="KW-1185">Reference proteome</keyword>
<feature type="compositionally biased region" description="Polar residues" evidence="6">
    <location>
        <begin position="1213"/>
        <end position="1230"/>
    </location>
</feature>
<feature type="region of interest" description="Disordered" evidence="6">
    <location>
        <begin position="1532"/>
        <end position="1551"/>
    </location>
</feature>
<feature type="domain" description="AAA+ ATPase" evidence="7">
    <location>
        <begin position="1608"/>
        <end position="1751"/>
    </location>
</feature>
<dbReference type="PANTHER" id="PTHR43392:SF2">
    <property type="entry name" value="AAA-TYPE ATPASE FAMILY PROTEIN _ ANKYRIN REPEAT FAMILY PROTEIN"/>
    <property type="match status" value="1"/>
</dbReference>
<dbReference type="Pfam" id="PF17866">
    <property type="entry name" value="AAA_lid_6"/>
    <property type="match status" value="2"/>
</dbReference>
<evidence type="ECO:0000256" key="4">
    <source>
        <dbReference type="ARBA" id="ARBA00022840"/>
    </source>
</evidence>
<reference evidence="8" key="1">
    <citation type="journal article" date="2020" name="Stud. Mycol.">
        <title>101 Dothideomycetes genomes: a test case for predicting lifestyles and emergence of pathogens.</title>
        <authorList>
            <person name="Haridas S."/>
            <person name="Albert R."/>
            <person name="Binder M."/>
            <person name="Bloem J."/>
            <person name="Labutti K."/>
            <person name="Salamov A."/>
            <person name="Andreopoulos B."/>
            <person name="Baker S."/>
            <person name="Barry K."/>
            <person name="Bills G."/>
            <person name="Bluhm B."/>
            <person name="Cannon C."/>
            <person name="Castanera R."/>
            <person name="Culley D."/>
            <person name="Daum C."/>
            <person name="Ezra D."/>
            <person name="Gonzalez J."/>
            <person name="Henrissat B."/>
            <person name="Kuo A."/>
            <person name="Liang C."/>
            <person name="Lipzen A."/>
            <person name="Lutzoni F."/>
            <person name="Magnuson J."/>
            <person name="Mondo S."/>
            <person name="Nolan M."/>
            <person name="Ohm R."/>
            <person name="Pangilinan J."/>
            <person name="Park H.-J."/>
            <person name="Ramirez L."/>
            <person name="Alfaro M."/>
            <person name="Sun H."/>
            <person name="Tritt A."/>
            <person name="Yoshinaga Y."/>
            <person name="Zwiers L.-H."/>
            <person name="Turgeon B."/>
            <person name="Goodwin S."/>
            <person name="Spatafora J."/>
            <person name="Crous P."/>
            <person name="Grigoriev I."/>
        </authorList>
    </citation>
    <scope>NUCLEOTIDE SEQUENCE</scope>
    <source>
        <strain evidence="8">CBS 122368</strain>
    </source>
</reference>
<dbReference type="RefSeq" id="XP_033681609.1">
    <property type="nucleotide sequence ID" value="XM_033835697.1"/>
</dbReference>
<dbReference type="SMART" id="SM00382">
    <property type="entry name" value="AAA"/>
    <property type="match status" value="4"/>
</dbReference>
<feature type="coiled-coil region" evidence="5">
    <location>
        <begin position="686"/>
        <end position="713"/>
    </location>
</feature>
<dbReference type="CDD" id="cd00009">
    <property type="entry name" value="AAA"/>
    <property type="match status" value="2"/>
</dbReference>
<dbReference type="InterPro" id="IPR027417">
    <property type="entry name" value="P-loop_NTPase"/>
</dbReference>
<accession>A0A6A6I7T4</accession>
<dbReference type="InterPro" id="IPR041677">
    <property type="entry name" value="DNA2/NAM7_AAA_11"/>
</dbReference>
<feature type="compositionally biased region" description="Low complexity" evidence="6">
    <location>
        <begin position="1237"/>
        <end position="1250"/>
    </location>
</feature>
<dbReference type="Pfam" id="PF13087">
    <property type="entry name" value="AAA_12"/>
    <property type="match status" value="1"/>
</dbReference>
<dbReference type="PANTHER" id="PTHR43392">
    <property type="entry name" value="AAA-TYPE ATPASE FAMILY PROTEIN / ANKYRIN REPEAT FAMILY PROTEIN"/>
    <property type="match status" value="1"/>
</dbReference>
<evidence type="ECO:0000256" key="5">
    <source>
        <dbReference type="SAM" id="Coils"/>
    </source>
</evidence>
<dbReference type="SUPFAM" id="SSF52540">
    <property type="entry name" value="P-loop containing nucleoside triphosphate hydrolases"/>
    <property type="match status" value="4"/>
</dbReference>
<evidence type="ECO:0000256" key="2">
    <source>
        <dbReference type="ARBA" id="ARBA00022741"/>
    </source>
</evidence>
<evidence type="ECO:0000256" key="3">
    <source>
        <dbReference type="ARBA" id="ARBA00022806"/>
    </source>
</evidence>
<keyword evidence="4" id="KW-0067">ATP-binding</keyword>
<feature type="compositionally biased region" description="Low complexity" evidence="6">
    <location>
        <begin position="2134"/>
        <end position="2165"/>
    </location>
</feature>
<dbReference type="FunFam" id="1.10.8.60:FF:000160">
    <property type="entry name" value="WGS project CABT00000000 data, contig 2.55"/>
    <property type="match status" value="1"/>
</dbReference>
<dbReference type="Pfam" id="PF00004">
    <property type="entry name" value="AAA"/>
    <property type="match status" value="3"/>
</dbReference>
<dbReference type="InterPro" id="IPR003593">
    <property type="entry name" value="AAA+_ATPase"/>
</dbReference>
<dbReference type="Gene3D" id="1.10.8.60">
    <property type="match status" value="2"/>
</dbReference>
<name>A0A6A6I7T4_9PLEO</name>
<evidence type="ECO:0000256" key="6">
    <source>
        <dbReference type="SAM" id="MobiDB-lite"/>
    </source>
</evidence>
<dbReference type="InterPro" id="IPR050773">
    <property type="entry name" value="CbxX/CfxQ_RuBisCO_ESX"/>
</dbReference>
<feature type="compositionally biased region" description="Basic and acidic residues" evidence="6">
    <location>
        <begin position="2173"/>
        <end position="2185"/>
    </location>
</feature>
<comment type="similarity">
    <text evidence="1">Belongs to the CbxX/CfxQ family.</text>
</comment>
<dbReference type="InterPro" id="IPR003959">
    <property type="entry name" value="ATPase_AAA_core"/>
</dbReference>
<dbReference type="Gene3D" id="3.40.50.300">
    <property type="entry name" value="P-loop containing nucleotide triphosphate hydrolases"/>
    <property type="match status" value="6"/>
</dbReference>
<evidence type="ECO:0000259" key="7">
    <source>
        <dbReference type="SMART" id="SM00382"/>
    </source>
</evidence>
<sequence>MADQEAAAKRLVGLTKLFNAVIHGHRELKSTGDGNRFLEALCVQPDASKCVENLIAAPGGLCGIAKAFRFSMDSAFLNGPATSAIRFLSEPSLKQLYGGHFLHRVLEQIVQPPTFWNTLVEAHHARILTEEGTYAFGWLLLEILCCRLEDIPDVRGVAERITNDESLIDSPLLEVRNLGHKIKHVLDSTSSDAAEDGPGGRHDNDFVDFRKIKILPTPDEFASTERPFYRRADAMESTEPERRGGIHLDNQFRLLREDLLGELRSDFQIAMGAKKGRRKVILSGLQFIGIDCGIGMKRKPCSIKLCCNTDIPQMKNLNGAAARKQFVMDNKNMLKHQSLGCLISNGNIVAFASVDRDEDKLAQKPPVLVLRIADEGSFSKVLLASKLSSDLQFVQVDTAVFAYEPILKCLQNMTEVPLQEQLLDLSPGSSDALSGIQPVSVFNEISRHWEQDLQSIIGTSRSVELDAAQAESLLTGLSKRVSLIQGPPGTGKSFIGALIAKILHDHTAVPILVQTYTNHALDQFLEDLLDIGIPPDSIVRLGPKFTTRTRPLSLSAQSTTYRRSGQTNYMIQDLKQQSEGYLDALLNKVALYNNSRLTDQALLDYLEFSEDSEFFDAFVIPESQDGMHLVGHRGKRLNSYYLLDRWTQGHHAGVLQDSAERDYPGIWKIEPSARLALRARWLKEIIEEQVSEISNLVQKYNQCRDRIEQLFRERNAHILGQKRIIGCTTTAAAKYTEELQKASPGIIIVEEAGEILESHILTAMTPNTKQLVLIGDHRQLRPKVSNYALTVERGDGYNLNQSLFERLVLSGVPHTTLNLQHRMRPEISALVRSLTYPELRDAPKTKNRPPLRGFQNNVIFVTHDHPELNAELIADRRDEGAKSSKENEFEVGMVLKCIRYLAQQGYGTDNIVILTPYLGQLYHLMKTLSKDNDPVLNDLDAFEMIRANLMSPAGAGIAKRKIKISTIDNYQGEESDIVIASLTRSNKVGDIGFMASPQRVNVLLSRARNALIMIGNAETFMNSRKGKEVWIPLMDQLKREGHVYDGFPVKCEQHPDKKALLRTKEAFDLVCPDGGCSEPCGTMLNCGVHTCPHRCHQLQDHSKMDCTSIITSTCPRNHRISRRCHDKAAATCQKCEAEARLKEKKRQRDHKLDQERQAKQRAYAVRLAELDDEIEHQKRLLKDQADARDRQNALTQKKQDLANLKEKARNMHQTTLPSSPNKPAPQTTQPAGKPHGTPAQSQQPTAPSPSDAEKKTVADTSANPQDELPDWDKSEARDEWQWQKEFEGAENDPLDKLMSMIGLESVKQQFLSIKAKVDTVVRQNVSLKGERFGAALLGNPGTGKTTVARLYAKFLVEVGALPGDHFFESSGSALANDGVSACQGHIDKILEQGGGVFFIDEAYQLVSGNSYGGKAVLDYLLAEIENLTGKIVFVLAGYHKQMEAFFAHNPGIPSRIPIQMEFQDYNDQELQRIFCHYINTKYKGNMKIEHSMAGLYVRIVARRIGRGRGRDGFGNAREVQNKISQITERQAKRLRKERKTGAKPDDNLLTKEDLIGPEPSSVLKNNAAWTKLQKLIGLTSVKDSVRILLDGIQYNYRRELEEKPLVQYSLNRCLVGSPGTGKTSVAKLYGKILADIGLLSSGEVVVKNPADFVGNVLGASESNTKAILASTVGKVLIIDEAYMLAGSSTADPYKTAVIDTIVAEVQSTPGEDRCVLLLGYKDQMEEMFRDVNPGLARRFPLESAFVFEDFNDAELRCILELKLKDIGYTATDQAKKVAMEMLQRARNRANFGNAGEVDIILDRAKALHQKHLSSGKVKQMDTFEAIDFDPDFDRGERAATNLPQLFQDVVGCEDLVKQFQGYQTTAANMKRLGMDPREQIPFNFLFKGPPGTGKTTTAQKMGKVFYDMGLLGQAKVIDCSATDLIGQYVGQTGPKVQKLLEKALGKVLFIDEAYRLAEGGFATEAMDELVDCLTKPKFAQKLVTILAGYDKDIDRLMSMNPGLTSRFPESVVFPHLEPETCLDLLTKVLQKKAKEAPLDLSVLSSPSPSLKQKALDLFQRLSGLESWGNARDVKSLAKNMFGELIKTPTPITNLVLTEDVVLQTMEAMLSERSRRNEVVGTSRFPARPPPLLPPQAQQQKPPKALASKTATKSAMPTTQAPKTRSAPPPPAPKAEKQKPAPETAKKATLPGESDPLDAIFKAKRDPGISDAVWEQLERDKRAAVAREQEYRSLQEEKRQEEQRIEELKRAEQAAKDDEEKRRREQERIEAELERRRNEAILAEIERQRQREMAAQKRIRELGVCPVGFRWIKEAGGYRCAGGSHFLSDAALGL</sequence>
<evidence type="ECO:0000313" key="9">
    <source>
        <dbReference type="Proteomes" id="UP000800094"/>
    </source>
</evidence>
<keyword evidence="3" id="KW-0347">Helicase</keyword>
<dbReference type="GeneID" id="54589027"/>